<evidence type="ECO:0000313" key="2">
    <source>
        <dbReference type="Proteomes" id="UP000048949"/>
    </source>
</evidence>
<sequence>MHRYIAELDSESQIAAVWVENKKTRKMKVFDPKKHFFDPQEPNEFLCAPQSEIVKWLTEKSLKN</sequence>
<dbReference type="RefSeq" id="WP_048599520.1">
    <property type="nucleotide sequence ID" value="NZ_CVPC01000012.1"/>
</dbReference>
<reference evidence="1 2" key="1">
    <citation type="submission" date="2015-04" db="EMBL/GenBank/DDBJ databases">
        <authorList>
            <person name="Syromyatnikov M.Y."/>
            <person name="Popov V.N."/>
        </authorList>
    </citation>
    <scope>NUCLEOTIDE SEQUENCE [LARGE SCALE GENOMIC DNA]</scope>
    <source>
        <strain evidence="1 2">CECT 5292</strain>
    </source>
</reference>
<dbReference type="EMBL" id="CVQV01000012">
    <property type="protein sequence ID" value="CRK76107.1"/>
    <property type="molecule type" value="Genomic_DNA"/>
</dbReference>
<evidence type="ECO:0000313" key="1">
    <source>
        <dbReference type="EMBL" id="CRK76107.1"/>
    </source>
</evidence>
<name>A0A0U1NN34_9RHOB</name>
<keyword evidence="2" id="KW-1185">Reference proteome</keyword>
<dbReference type="Proteomes" id="UP000048949">
    <property type="component" value="Unassembled WGS sequence"/>
</dbReference>
<accession>A0A0U1NN34</accession>
<gene>
    <name evidence="1" type="ORF">NIG5292_02164</name>
</gene>
<protein>
    <submittedName>
        <fullName evidence="1">Uncharacterized protein</fullName>
    </submittedName>
</protein>
<organism evidence="1 2">
    <name type="scientific">Nereida ignava</name>
    <dbReference type="NCBI Taxonomy" id="282199"/>
    <lineage>
        <taxon>Bacteria</taxon>
        <taxon>Pseudomonadati</taxon>
        <taxon>Pseudomonadota</taxon>
        <taxon>Alphaproteobacteria</taxon>
        <taxon>Rhodobacterales</taxon>
        <taxon>Roseobacteraceae</taxon>
        <taxon>Nereida</taxon>
    </lineage>
</organism>
<proteinExistence type="predicted"/>
<dbReference type="AlphaFoldDB" id="A0A0U1NN34"/>
<dbReference type="OrthoDB" id="7873866at2"/>